<feature type="region of interest" description="Disordered" evidence="1">
    <location>
        <begin position="1"/>
        <end position="26"/>
    </location>
</feature>
<evidence type="ECO:0000256" key="2">
    <source>
        <dbReference type="SAM" id="Phobius"/>
    </source>
</evidence>
<name>A0A8H4VL75_9AGAR</name>
<feature type="transmembrane region" description="Helical" evidence="2">
    <location>
        <begin position="47"/>
        <end position="75"/>
    </location>
</feature>
<evidence type="ECO:0000256" key="1">
    <source>
        <dbReference type="SAM" id="MobiDB-lite"/>
    </source>
</evidence>
<evidence type="ECO:0000259" key="3">
    <source>
        <dbReference type="Pfam" id="PF09792"/>
    </source>
</evidence>
<accession>A0A8H4VL75</accession>
<dbReference type="InterPro" id="IPR018620">
    <property type="entry name" value="Ubiquitin3-bd_protein_But2_C"/>
</dbReference>
<reference evidence="4 5" key="1">
    <citation type="submission" date="2019-12" db="EMBL/GenBank/DDBJ databases">
        <authorList>
            <person name="Floudas D."/>
            <person name="Bentzer J."/>
            <person name="Ahren D."/>
            <person name="Johansson T."/>
            <person name="Persson P."/>
            <person name="Tunlid A."/>
        </authorList>
    </citation>
    <scope>NUCLEOTIDE SEQUENCE [LARGE SCALE GENOMIC DNA]</scope>
    <source>
        <strain evidence="4 5">CBS 102.39</strain>
    </source>
</reference>
<gene>
    <name evidence="4" type="ORF">D9613_004422</name>
</gene>
<dbReference type="EMBL" id="JAACJL010000057">
    <property type="protein sequence ID" value="KAF4611939.1"/>
    <property type="molecule type" value="Genomic_DNA"/>
</dbReference>
<keyword evidence="2" id="KW-0472">Membrane</keyword>
<keyword evidence="2" id="KW-0812">Transmembrane</keyword>
<sequence>MNDMLRDTSKEEEDHESSTLLGKREDENIDSEVVGNRMEVSSKQAKLGYYISAALISILLLIDMIAFILVIRMLLDANTIGSEDTLEFRNPYIGLDELYTSGKVKPSTYSRLVNEPRFATQISSADPDRVFPVDLHRWLTDFGFVSPSDRRLKVSTTVSTIAQFHVLDYGMERCALAVRLPKRGDILPQPYSLPVAHDAVALDICELSVSRPLEEQALSFAARPPCLRKLATLQARVGEEVETPRFDCKSGSFLAYQISCVGSEESCDMDVWSNQNATWGFYINQYQTL</sequence>
<comment type="caution">
    <text evidence="4">The sequence shown here is derived from an EMBL/GenBank/DDBJ whole genome shotgun (WGS) entry which is preliminary data.</text>
</comment>
<proteinExistence type="predicted"/>
<feature type="domain" description="Ubiquitin 3 binding protein But2 C-terminal" evidence="3">
    <location>
        <begin position="153"/>
        <end position="263"/>
    </location>
</feature>
<dbReference type="AlphaFoldDB" id="A0A8H4VL75"/>
<evidence type="ECO:0000313" key="5">
    <source>
        <dbReference type="Proteomes" id="UP000521872"/>
    </source>
</evidence>
<organism evidence="4 5">
    <name type="scientific">Agrocybe pediades</name>
    <dbReference type="NCBI Taxonomy" id="84607"/>
    <lineage>
        <taxon>Eukaryota</taxon>
        <taxon>Fungi</taxon>
        <taxon>Dikarya</taxon>
        <taxon>Basidiomycota</taxon>
        <taxon>Agaricomycotina</taxon>
        <taxon>Agaricomycetes</taxon>
        <taxon>Agaricomycetidae</taxon>
        <taxon>Agaricales</taxon>
        <taxon>Agaricineae</taxon>
        <taxon>Strophariaceae</taxon>
        <taxon>Agrocybe</taxon>
    </lineage>
</organism>
<evidence type="ECO:0000313" key="4">
    <source>
        <dbReference type="EMBL" id="KAF4611939.1"/>
    </source>
</evidence>
<dbReference type="Pfam" id="PF09792">
    <property type="entry name" value="But2"/>
    <property type="match status" value="1"/>
</dbReference>
<keyword evidence="2" id="KW-1133">Transmembrane helix</keyword>
<keyword evidence="5" id="KW-1185">Reference proteome</keyword>
<dbReference type="Proteomes" id="UP000521872">
    <property type="component" value="Unassembled WGS sequence"/>
</dbReference>
<protein>
    <recommendedName>
        <fullName evidence="3">Ubiquitin 3 binding protein But2 C-terminal domain-containing protein</fullName>
    </recommendedName>
</protein>